<dbReference type="Proteomes" id="UP000754821">
    <property type="component" value="Unassembled WGS sequence"/>
</dbReference>
<evidence type="ECO:0000313" key="1">
    <source>
        <dbReference type="EMBL" id="MBE0402315.1"/>
    </source>
</evidence>
<comment type="caution">
    <text evidence="1">The sequence shown here is derived from an EMBL/GenBank/DDBJ whole genome shotgun (WGS) entry which is preliminary data.</text>
</comment>
<proteinExistence type="predicted"/>
<organism evidence="1 2">
    <name type="scientific">Halomonas citrativorans</name>
    <dbReference type="NCBI Taxonomy" id="2742612"/>
    <lineage>
        <taxon>Bacteria</taxon>
        <taxon>Pseudomonadati</taxon>
        <taxon>Pseudomonadota</taxon>
        <taxon>Gammaproteobacteria</taxon>
        <taxon>Oceanospirillales</taxon>
        <taxon>Halomonadaceae</taxon>
        <taxon>Halomonas</taxon>
    </lineage>
</organism>
<accession>A0ABR9F790</accession>
<gene>
    <name evidence="1" type="ORF">EI163_01875</name>
</gene>
<keyword evidence="2" id="KW-1185">Reference proteome</keyword>
<name>A0ABR9F790_9GAMM</name>
<protein>
    <submittedName>
        <fullName evidence="1">Uncharacterized protein</fullName>
    </submittedName>
</protein>
<evidence type="ECO:0000313" key="2">
    <source>
        <dbReference type="Proteomes" id="UP000754821"/>
    </source>
</evidence>
<sequence>MRRHFSQSLRFQLLVALSGVLLLALCSLVMMSIADQVLSNAKTAGHHQVKIFTLPNADFSVVSHDTSL</sequence>
<dbReference type="EMBL" id="RRZC01000001">
    <property type="protein sequence ID" value="MBE0402315.1"/>
    <property type="molecule type" value="Genomic_DNA"/>
</dbReference>
<dbReference type="RefSeq" id="WP_192526511.1">
    <property type="nucleotide sequence ID" value="NZ_RRZC01000001.1"/>
</dbReference>
<reference evidence="1 2" key="1">
    <citation type="submission" date="2020-07" db="EMBL/GenBank/DDBJ databases">
        <title>Halophilic bacteria isolated from french cheeses.</title>
        <authorList>
            <person name="Kothe C.I."/>
            <person name="Farah-Kraiem B."/>
            <person name="Renault P."/>
            <person name="Dridi B."/>
        </authorList>
    </citation>
    <scope>NUCLEOTIDE SEQUENCE [LARGE SCALE GENOMIC DNA]</scope>
    <source>
        <strain evidence="1 2">FME16</strain>
    </source>
</reference>